<evidence type="ECO:0000256" key="1">
    <source>
        <dbReference type="SAM" id="MobiDB-lite"/>
    </source>
</evidence>
<proteinExistence type="predicted"/>
<protein>
    <submittedName>
        <fullName evidence="2">Uncharacterized protein</fullName>
    </submittedName>
</protein>
<keyword evidence="3" id="KW-1185">Reference proteome</keyword>
<gene>
    <name evidence="2" type="ORF">DPX16_23707</name>
</gene>
<accession>A0A3N0YBF5</accession>
<dbReference type="Proteomes" id="UP000281406">
    <property type="component" value="Unassembled WGS sequence"/>
</dbReference>
<evidence type="ECO:0000313" key="3">
    <source>
        <dbReference type="Proteomes" id="UP000281406"/>
    </source>
</evidence>
<comment type="caution">
    <text evidence="2">The sequence shown here is derived from an EMBL/GenBank/DDBJ whole genome shotgun (WGS) entry which is preliminary data.</text>
</comment>
<dbReference type="PANTHER" id="PTHR10773:SF19">
    <property type="match status" value="1"/>
</dbReference>
<dbReference type="OrthoDB" id="7475343at2759"/>
<sequence>MSGNKVDTHVVELEDLDESRPEKEGNDVDMGQQIEEETASKASRAESDPDLSSNSEIDDTVLDEDYRPEKDDSPDNGSDTDTAQRAVSEGDAGDVLETSAVQRHRRPRPDMWKRELIKEKRLKGENYKNPMGQERPPKTMGPPCTSQHCLKSEKRSCELLTEEHRTDIFNNFWSMPFWETRKLYIQTLVQNVPIKQKKGGVASRRTTSLLYHLQLADRRKLPVSQLPITLRKFNDLQAMKPVLPKVAHQYYDNLPHQ</sequence>
<feature type="compositionally biased region" description="Basic and acidic residues" evidence="1">
    <location>
        <begin position="64"/>
        <end position="73"/>
    </location>
</feature>
<dbReference type="AlphaFoldDB" id="A0A3N0YBF5"/>
<feature type="region of interest" description="Disordered" evidence="1">
    <location>
        <begin position="126"/>
        <end position="145"/>
    </location>
</feature>
<feature type="compositionally biased region" description="Basic and acidic residues" evidence="1">
    <location>
        <begin position="1"/>
        <end position="26"/>
    </location>
</feature>
<evidence type="ECO:0000313" key="2">
    <source>
        <dbReference type="EMBL" id="ROL43542.1"/>
    </source>
</evidence>
<organism evidence="2 3">
    <name type="scientific">Anabarilius grahami</name>
    <name type="common">Kanglang fish</name>
    <name type="synonym">Barilius grahami</name>
    <dbReference type="NCBI Taxonomy" id="495550"/>
    <lineage>
        <taxon>Eukaryota</taxon>
        <taxon>Metazoa</taxon>
        <taxon>Chordata</taxon>
        <taxon>Craniata</taxon>
        <taxon>Vertebrata</taxon>
        <taxon>Euteleostomi</taxon>
        <taxon>Actinopterygii</taxon>
        <taxon>Neopterygii</taxon>
        <taxon>Teleostei</taxon>
        <taxon>Ostariophysi</taxon>
        <taxon>Cypriniformes</taxon>
        <taxon>Xenocyprididae</taxon>
        <taxon>Xenocypridinae</taxon>
        <taxon>Xenocypridinae incertae sedis</taxon>
        <taxon>Anabarilius</taxon>
    </lineage>
</organism>
<dbReference type="PANTHER" id="PTHR10773">
    <property type="entry name" value="DNA-DIRECTED RNA POLYMERASES I, II, AND III SUBUNIT RPABC2"/>
    <property type="match status" value="1"/>
</dbReference>
<reference evidence="2 3" key="1">
    <citation type="submission" date="2018-10" db="EMBL/GenBank/DDBJ databases">
        <title>Genome assembly for a Yunnan-Guizhou Plateau 3E fish, Anabarilius grahami (Regan), and its evolutionary and genetic applications.</title>
        <authorList>
            <person name="Jiang W."/>
        </authorList>
    </citation>
    <scope>NUCLEOTIDE SEQUENCE [LARGE SCALE GENOMIC DNA]</scope>
    <source>
        <strain evidence="2">AG-KIZ</strain>
        <tissue evidence="2">Muscle</tissue>
    </source>
</reference>
<feature type="region of interest" description="Disordered" evidence="1">
    <location>
        <begin position="1"/>
        <end position="112"/>
    </location>
</feature>
<dbReference type="EMBL" id="RJVU01048022">
    <property type="protein sequence ID" value="ROL43542.1"/>
    <property type="molecule type" value="Genomic_DNA"/>
</dbReference>
<name>A0A3N0YBF5_ANAGA</name>
<feature type="compositionally biased region" description="Polar residues" evidence="1">
    <location>
        <begin position="75"/>
        <end position="85"/>
    </location>
</feature>